<feature type="compositionally biased region" description="Basic and acidic residues" evidence="1">
    <location>
        <begin position="1"/>
        <end position="31"/>
    </location>
</feature>
<dbReference type="GeneID" id="36571258"/>
<sequence length="180" mass="19953">MSEQGHEANSQEKPGGEGEGKARENRNKSKNDALTITLENPDTLIRVEATRNTLARLAIKHFLLKLIAAKNRGEGDTFAEIELIVFKKFADSSVQHLQLGGQEELAYSLVFLRLSKAKLGGDRMANGQTTKGDSITLTAEEILVVIKVFETARFFLFLGLPRAEGPWMNIGHLRFDNGQE</sequence>
<dbReference type="InParanoid" id="A0A2T3BCP0"/>
<keyword evidence="3" id="KW-1185">Reference proteome</keyword>
<gene>
    <name evidence="2" type="ORF">M430DRAFT_150631</name>
</gene>
<dbReference type="RefSeq" id="XP_024724696.1">
    <property type="nucleotide sequence ID" value="XM_024863177.1"/>
</dbReference>
<dbReference type="EMBL" id="KZ679006">
    <property type="protein sequence ID" value="PSS27171.1"/>
    <property type="molecule type" value="Genomic_DNA"/>
</dbReference>
<protein>
    <submittedName>
        <fullName evidence="2">Uncharacterized protein</fullName>
    </submittedName>
</protein>
<evidence type="ECO:0000313" key="3">
    <source>
        <dbReference type="Proteomes" id="UP000241818"/>
    </source>
</evidence>
<proteinExistence type="predicted"/>
<evidence type="ECO:0000313" key="2">
    <source>
        <dbReference type="EMBL" id="PSS27171.1"/>
    </source>
</evidence>
<dbReference type="AlphaFoldDB" id="A0A2T3BCP0"/>
<reference evidence="2 3" key="1">
    <citation type="journal article" date="2018" name="New Phytol.">
        <title>Comparative genomics and transcriptomics depict ericoid mycorrhizal fungi as versatile saprotrophs and plant mutualists.</title>
        <authorList>
            <person name="Martino E."/>
            <person name="Morin E."/>
            <person name="Grelet G.A."/>
            <person name="Kuo A."/>
            <person name="Kohler A."/>
            <person name="Daghino S."/>
            <person name="Barry K.W."/>
            <person name="Cichocki N."/>
            <person name="Clum A."/>
            <person name="Dockter R.B."/>
            <person name="Hainaut M."/>
            <person name="Kuo R.C."/>
            <person name="LaButti K."/>
            <person name="Lindahl B.D."/>
            <person name="Lindquist E.A."/>
            <person name="Lipzen A."/>
            <person name="Khouja H.R."/>
            <person name="Magnuson J."/>
            <person name="Murat C."/>
            <person name="Ohm R.A."/>
            <person name="Singer S.W."/>
            <person name="Spatafora J.W."/>
            <person name="Wang M."/>
            <person name="Veneault-Fourrey C."/>
            <person name="Henrissat B."/>
            <person name="Grigoriev I.V."/>
            <person name="Martin F.M."/>
            <person name="Perotto S."/>
        </authorList>
    </citation>
    <scope>NUCLEOTIDE SEQUENCE [LARGE SCALE GENOMIC DNA]</scope>
    <source>
        <strain evidence="2 3">ATCC 22711</strain>
    </source>
</reference>
<accession>A0A2T3BCP0</accession>
<organism evidence="2 3">
    <name type="scientific">Amorphotheca resinae ATCC 22711</name>
    <dbReference type="NCBI Taxonomy" id="857342"/>
    <lineage>
        <taxon>Eukaryota</taxon>
        <taxon>Fungi</taxon>
        <taxon>Dikarya</taxon>
        <taxon>Ascomycota</taxon>
        <taxon>Pezizomycotina</taxon>
        <taxon>Leotiomycetes</taxon>
        <taxon>Helotiales</taxon>
        <taxon>Amorphothecaceae</taxon>
        <taxon>Amorphotheca</taxon>
    </lineage>
</organism>
<feature type="region of interest" description="Disordered" evidence="1">
    <location>
        <begin position="1"/>
        <end position="34"/>
    </location>
</feature>
<dbReference type="Proteomes" id="UP000241818">
    <property type="component" value="Unassembled WGS sequence"/>
</dbReference>
<evidence type="ECO:0000256" key="1">
    <source>
        <dbReference type="SAM" id="MobiDB-lite"/>
    </source>
</evidence>
<name>A0A2T3BCP0_AMORE</name>